<evidence type="ECO:0000256" key="2">
    <source>
        <dbReference type="ARBA" id="ARBA00007375"/>
    </source>
</evidence>
<proteinExistence type="inferred from homology"/>
<keyword evidence="8" id="KW-1185">Reference proteome</keyword>
<dbReference type="InterPro" id="IPR012506">
    <property type="entry name" value="TMEM86B-like"/>
</dbReference>
<evidence type="ECO:0000256" key="3">
    <source>
        <dbReference type="ARBA" id="ARBA00022692"/>
    </source>
</evidence>
<accession>A0A9E8MZW3</accession>
<dbReference type="GO" id="GO:0016020">
    <property type="term" value="C:membrane"/>
    <property type="evidence" value="ECO:0007669"/>
    <property type="project" value="UniProtKB-SubCell"/>
</dbReference>
<feature type="transmembrane region" description="Helical" evidence="6">
    <location>
        <begin position="147"/>
        <end position="165"/>
    </location>
</feature>
<evidence type="ECO:0000256" key="1">
    <source>
        <dbReference type="ARBA" id="ARBA00004141"/>
    </source>
</evidence>
<feature type="transmembrane region" description="Helical" evidence="6">
    <location>
        <begin position="6"/>
        <end position="24"/>
    </location>
</feature>
<keyword evidence="5 6" id="KW-0472">Membrane</keyword>
<comment type="similarity">
    <text evidence="2">Belongs to the TMEM86 family.</text>
</comment>
<keyword evidence="4 6" id="KW-1133">Transmembrane helix</keyword>
<dbReference type="Proteomes" id="UP001164705">
    <property type="component" value="Chromosome"/>
</dbReference>
<evidence type="ECO:0000313" key="8">
    <source>
        <dbReference type="Proteomes" id="UP001164705"/>
    </source>
</evidence>
<dbReference type="PANTHER" id="PTHR31885:SF6">
    <property type="entry name" value="GH04784P"/>
    <property type="match status" value="1"/>
</dbReference>
<reference evidence="7" key="1">
    <citation type="submission" date="2022-11" db="EMBL/GenBank/DDBJ databases">
        <title>Lacinutrix neustonica HL-RS19T sp. nov., isolated from the surface microlayer sample of brackish Lake Shihwa.</title>
        <authorList>
            <person name="Choi J.Y."/>
            <person name="Hwang C.Y."/>
        </authorList>
    </citation>
    <scope>NUCLEOTIDE SEQUENCE</scope>
    <source>
        <strain evidence="7">HL-RS19</strain>
    </source>
</reference>
<feature type="transmembrane region" description="Helical" evidence="6">
    <location>
        <begin position="177"/>
        <end position="196"/>
    </location>
</feature>
<evidence type="ECO:0000256" key="6">
    <source>
        <dbReference type="SAM" id="Phobius"/>
    </source>
</evidence>
<evidence type="ECO:0000256" key="5">
    <source>
        <dbReference type="ARBA" id="ARBA00023136"/>
    </source>
</evidence>
<sequence>MYLEPVPYRYLTKTLLITSLLIYFIINHNETSRKKVIMVVAALGCFIIGDLFLITMESKPLFIWGVFFFAIAKVLYSVRFSNHSDFKIYQLLPFLLFCFAYMCSVMLLVYDNLEDYFLPTLGYLFIVLIVAQFAYLRRNEVNKTSYWLVLIGIMFSMFSDSITLLKEFYSPNIAYHQITIMLFYGLSQYFIIVGIIQENNETIKTTRITNN</sequence>
<evidence type="ECO:0000256" key="4">
    <source>
        <dbReference type="ARBA" id="ARBA00022989"/>
    </source>
</evidence>
<feature type="transmembrane region" description="Helical" evidence="6">
    <location>
        <begin position="91"/>
        <end position="110"/>
    </location>
</feature>
<gene>
    <name evidence="7" type="ORF">N7U66_20090</name>
</gene>
<dbReference type="KEGG" id="lnu:N7U66_20090"/>
<feature type="transmembrane region" description="Helical" evidence="6">
    <location>
        <begin position="36"/>
        <end position="55"/>
    </location>
</feature>
<protein>
    <submittedName>
        <fullName evidence="7">Lysoplasmalogenase</fullName>
    </submittedName>
</protein>
<feature type="transmembrane region" description="Helical" evidence="6">
    <location>
        <begin position="116"/>
        <end position="135"/>
    </location>
</feature>
<name>A0A9E8MZW3_9FLAO</name>
<dbReference type="EMBL" id="CP113088">
    <property type="protein sequence ID" value="WAC03925.1"/>
    <property type="molecule type" value="Genomic_DNA"/>
</dbReference>
<dbReference type="Pfam" id="PF07947">
    <property type="entry name" value="YhhN"/>
    <property type="match status" value="1"/>
</dbReference>
<keyword evidence="3 6" id="KW-0812">Transmembrane</keyword>
<comment type="subcellular location">
    <subcellularLocation>
        <location evidence="1">Membrane</location>
        <topology evidence="1">Multi-pass membrane protein</topology>
    </subcellularLocation>
</comment>
<dbReference type="GO" id="GO:0016787">
    <property type="term" value="F:hydrolase activity"/>
    <property type="evidence" value="ECO:0007669"/>
    <property type="project" value="TreeGrafter"/>
</dbReference>
<feature type="transmembrane region" description="Helical" evidence="6">
    <location>
        <begin position="61"/>
        <end position="79"/>
    </location>
</feature>
<organism evidence="7 8">
    <name type="scientific">Lacinutrix neustonica</name>
    <dbReference type="NCBI Taxonomy" id="2980107"/>
    <lineage>
        <taxon>Bacteria</taxon>
        <taxon>Pseudomonadati</taxon>
        <taxon>Bacteroidota</taxon>
        <taxon>Flavobacteriia</taxon>
        <taxon>Flavobacteriales</taxon>
        <taxon>Flavobacteriaceae</taxon>
        <taxon>Lacinutrix</taxon>
    </lineage>
</organism>
<dbReference type="RefSeq" id="WP_267678564.1">
    <property type="nucleotide sequence ID" value="NZ_CP113088.1"/>
</dbReference>
<evidence type="ECO:0000313" key="7">
    <source>
        <dbReference type="EMBL" id="WAC03925.1"/>
    </source>
</evidence>
<dbReference type="AlphaFoldDB" id="A0A9E8MZW3"/>
<dbReference type="PANTHER" id="PTHR31885">
    <property type="entry name" value="GH04784P"/>
    <property type="match status" value="1"/>
</dbReference>